<evidence type="ECO:0000313" key="2">
    <source>
        <dbReference type="Proteomes" id="UP000199187"/>
    </source>
</evidence>
<proteinExistence type="predicted"/>
<sequence>MIRKIADLDFEDEFRRLSALLTASAELHGTDPDENELSFELLDKALFRVREIDQAFRDEGGRKNA</sequence>
<dbReference type="AlphaFoldDB" id="A0A1I7BFM9"/>
<reference evidence="2" key="1">
    <citation type="submission" date="2016-10" db="EMBL/GenBank/DDBJ databases">
        <authorList>
            <person name="Varghese N."/>
            <person name="Submissions S."/>
        </authorList>
    </citation>
    <scope>NUCLEOTIDE SEQUENCE [LARGE SCALE GENOMIC DNA]</scope>
    <source>
        <strain evidence="2">Ah-143</strain>
    </source>
</reference>
<evidence type="ECO:0000313" key="1">
    <source>
        <dbReference type="EMBL" id="SFT86016.1"/>
    </source>
</evidence>
<dbReference type="EMBL" id="FPAU01000002">
    <property type="protein sequence ID" value="SFT86016.1"/>
    <property type="molecule type" value="Genomic_DNA"/>
</dbReference>
<protein>
    <submittedName>
        <fullName evidence="1">Uncharacterized protein</fullName>
    </submittedName>
</protein>
<dbReference type="RefSeq" id="WP_044179410.1">
    <property type="nucleotide sequence ID" value="NZ_CP045300.1"/>
</dbReference>
<accession>A0A1I7BFM9</accession>
<dbReference type="Proteomes" id="UP000199187">
    <property type="component" value="Unassembled WGS sequence"/>
</dbReference>
<organism evidence="1 2">
    <name type="scientific">Kosakonia arachidis</name>
    <dbReference type="NCBI Taxonomy" id="551989"/>
    <lineage>
        <taxon>Bacteria</taxon>
        <taxon>Pseudomonadati</taxon>
        <taxon>Pseudomonadota</taxon>
        <taxon>Gammaproteobacteria</taxon>
        <taxon>Enterobacterales</taxon>
        <taxon>Enterobacteriaceae</taxon>
        <taxon>Kosakonia</taxon>
    </lineage>
</organism>
<name>A0A1I7BFM9_9ENTR</name>
<gene>
    <name evidence="1" type="ORF">SAMN05192562_102555</name>
</gene>
<keyword evidence="2" id="KW-1185">Reference proteome</keyword>
<dbReference type="OrthoDB" id="6626305at2"/>